<dbReference type="InterPro" id="IPR043504">
    <property type="entry name" value="Peptidase_S1_PA_chymotrypsin"/>
</dbReference>
<protein>
    <submittedName>
        <fullName evidence="2">S1C family serine protease</fullName>
        <ecNumber evidence="2">3.4.21.-</ecNumber>
    </submittedName>
</protein>
<comment type="caution">
    <text evidence="2">The sequence shown here is derived from an EMBL/GenBank/DDBJ whole genome shotgun (WGS) entry which is preliminary data.</text>
</comment>
<keyword evidence="2" id="KW-0378">Hydrolase</keyword>
<keyword evidence="2" id="KW-0645">Protease</keyword>
<gene>
    <name evidence="2" type="ORF">ACFSJU_10745</name>
</gene>
<evidence type="ECO:0000313" key="2">
    <source>
        <dbReference type="EMBL" id="MFD2162870.1"/>
    </source>
</evidence>
<keyword evidence="1" id="KW-0812">Transmembrane</keyword>
<name>A0ABW4ZLD1_9SPHI</name>
<dbReference type="GO" id="GO:0008233">
    <property type="term" value="F:peptidase activity"/>
    <property type="evidence" value="ECO:0007669"/>
    <property type="project" value="UniProtKB-KW"/>
</dbReference>
<reference evidence="3" key="1">
    <citation type="journal article" date="2019" name="Int. J. Syst. Evol. Microbiol.">
        <title>The Global Catalogue of Microorganisms (GCM) 10K type strain sequencing project: providing services to taxonomists for standard genome sequencing and annotation.</title>
        <authorList>
            <consortium name="The Broad Institute Genomics Platform"/>
            <consortium name="The Broad Institute Genome Sequencing Center for Infectious Disease"/>
            <person name="Wu L."/>
            <person name="Ma J."/>
        </authorList>
    </citation>
    <scope>NUCLEOTIDE SEQUENCE [LARGE SCALE GENOMIC DNA]</scope>
    <source>
        <strain evidence="3">KCTC 42217</strain>
    </source>
</reference>
<evidence type="ECO:0000256" key="1">
    <source>
        <dbReference type="SAM" id="Phobius"/>
    </source>
</evidence>
<proteinExistence type="predicted"/>
<dbReference type="PANTHER" id="PTHR43019">
    <property type="entry name" value="SERINE ENDOPROTEASE DEGS"/>
    <property type="match status" value="1"/>
</dbReference>
<dbReference type="PRINTS" id="PR00834">
    <property type="entry name" value="PROTEASES2C"/>
</dbReference>
<dbReference type="InterPro" id="IPR001940">
    <property type="entry name" value="Peptidase_S1C"/>
</dbReference>
<dbReference type="PANTHER" id="PTHR43019:SF23">
    <property type="entry name" value="PROTEASE DO-LIKE 5, CHLOROPLASTIC"/>
    <property type="match status" value="1"/>
</dbReference>
<keyword evidence="1" id="KW-0472">Membrane</keyword>
<accession>A0ABW4ZLD1</accession>
<dbReference type="RefSeq" id="WP_255902762.1">
    <property type="nucleotide sequence ID" value="NZ_JAFMZO010000003.1"/>
</dbReference>
<dbReference type="Gene3D" id="2.40.10.10">
    <property type="entry name" value="Trypsin-like serine proteases"/>
    <property type="match status" value="2"/>
</dbReference>
<keyword evidence="3" id="KW-1185">Reference proteome</keyword>
<dbReference type="Pfam" id="PF13365">
    <property type="entry name" value="Trypsin_2"/>
    <property type="match status" value="1"/>
</dbReference>
<organism evidence="2 3">
    <name type="scientific">Paradesertivirga mongoliensis</name>
    <dbReference type="NCBI Taxonomy" id="2100740"/>
    <lineage>
        <taxon>Bacteria</taxon>
        <taxon>Pseudomonadati</taxon>
        <taxon>Bacteroidota</taxon>
        <taxon>Sphingobacteriia</taxon>
        <taxon>Sphingobacteriales</taxon>
        <taxon>Sphingobacteriaceae</taxon>
        <taxon>Paradesertivirga</taxon>
    </lineage>
</organism>
<evidence type="ECO:0000313" key="3">
    <source>
        <dbReference type="Proteomes" id="UP001597387"/>
    </source>
</evidence>
<sequence>MELTERIEAYLNGEMSGAELEAFESLRATNPALDQQIVAHQAFITTLTNYGKKKKLMSDMNAIHETLDVQSIKADVIPASTLVRMLWNKYRVNAAVAASVAILAVFTSLLLTGYFSHNATKSDMNLLRRQVSRELGEVKKDQKEILRNMEAPVNPGIFGGTGFALTANGYVVTNSHVIKGADSIYIQNGKGDSYKVNVVYDDPAFDLAILKINDADFETFGSIPYSIRKAQSDVSENVFTVGFPKDDHVLGKGYLSSASGYKGDTTEYQVDITVNNGNSGGPLLDNRGNVIGVIKGKQSLADGTGFAVKSKYILAAVDSLQNTSDAQIVLNKKNQLAGLSSADQYKKLKNYVFMVKVY</sequence>
<feature type="transmembrane region" description="Helical" evidence="1">
    <location>
        <begin position="94"/>
        <end position="115"/>
    </location>
</feature>
<dbReference type="InterPro" id="IPR009003">
    <property type="entry name" value="Peptidase_S1_PA"/>
</dbReference>
<dbReference type="GO" id="GO:0006508">
    <property type="term" value="P:proteolysis"/>
    <property type="evidence" value="ECO:0007669"/>
    <property type="project" value="UniProtKB-KW"/>
</dbReference>
<dbReference type="Proteomes" id="UP001597387">
    <property type="component" value="Unassembled WGS sequence"/>
</dbReference>
<dbReference type="SUPFAM" id="SSF50494">
    <property type="entry name" value="Trypsin-like serine proteases"/>
    <property type="match status" value="1"/>
</dbReference>
<dbReference type="EMBL" id="JBHUHZ010000001">
    <property type="protein sequence ID" value="MFD2162870.1"/>
    <property type="molecule type" value="Genomic_DNA"/>
</dbReference>
<dbReference type="EC" id="3.4.21.-" evidence="2"/>
<keyword evidence="1" id="KW-1133">Transmembrane helix</keyword>